<proteinExistence type="predicted"/>
<evidence type="ECO:0000313" key="6">
    <source>
        <dbReference type="Proteomes" id="UP001154252"/>
    </source>
</evidence>
<evidence type="ECO:0000313" key="5">
    <source>
        <dbReference type="EMBL" id="CAG8888660.1"/>
    </source>
</evidence>
<keyword evidence="3" id="KW-0521">NADP</keyword>
<keyword evidence="1" id="KW-0285">Flavoprotein</keyword>
<dbReference type="GO" id="GO:0050660">
    <property type="term" value="F:flavin adenine dinucleotide binding"/>
    <property type="evidence" value="ECO:0007669"/>
    <property type="project" value="InterPro"/>
</dbReference>
<evidence type="ECO:0000256" key="2">
    <source>
        <dbReference type="ARBA" id="ARBA00022827"/>
    </source>
</evidence>
<gene>
    <name evidence="5" type="ORF">PEGY_LOCUS1723</name>
</gene>
<dbReference type="GO" id="GO:0004499">
    <property type="term" value="F:N,N-dimethylaniline monooxygenase activity"/>
    <property type="evidence" value="ECO:0007669"/>
    <property type="project" value="InterPro"/>
</dbReference>
<reference evidence="5" key="1">
    <citation type="submission" date="2021-07" db="EMBL/GenBank/DDBJ databases">
        <authorList>
            <person name="Branca A.L. A."/>
        </authorList>
    </citation>
    <scope>NUCLEOTIDE SEQUENCE</scope>
</reference>
<dbReference type="Pfam" id="PF00743">
    <property type="entry name" value="FMO-like"/>
    <property type="match status" value="1"/>
</dbReference>
<dbReference type="AlphaFoldDB" id="A0A9W4NZG4"/>
<dbReference type="PANTHER" id="PTHR43098">
    <property type="entry name" value="L-ORNITHINE N(5)-MONOOXYGENASE-RELATED"/>
    <property type="match status" value="1"/>
</dbReference>
<dbReference type="PRINTS" id="PR00411">
    <property type="entry name" value="PNDRDTASEI"/>
</dbReference>
<dbReference type="EMBL" id="CAJVRC010000839">
    <property type="protein sequence ID" value="CAG8888660.1"/>
    <property type="molecule type" value="Genomic_DNA"/>
</dbReference>
<evidence type="ECO:0000256" key="4">
    <source>
        <dbReference type="ARBA" id="ARBA00023002"/>
    </source>
</evidence>
<accession>A0A9W4NZG4</accession>
<evidence type="ECO:0008006" key="7">
    <source>
        <dbReference type="Google" id="ProtNLM"/>
    </source>
</evidence>
<dbReference type="GO" id="GO:0050661">
    <property type="term" value="F:NADP binding"/>
    <property type="evidence" value="ECO:0007669"/>
    <property type="project" value="InterPro"/>
</dbReference>
<dbReference type="OrthoDB" id="66881at2759"/>
<dbReference type="InterPro" id="IPR050775">
    <property type="entry name" value="FAD-binding_Monooxygenases"/>
</dbReference>
<sequence length="591" mass="66319">MSLEPSVHFRNISPIAVRSCLAPETMPETINIDAFVVGAGVGGIYSTYRLSRMGLSVKCVDVASHVGGTWYWNRYPGAMSDTESYLYRYSWDKEDLQTYPWTHHYVYQPEILKYLQHIVEKHDLRKYMKFETEMTSATWNESTQRWMVTCSGSEELKVSARYLVNSLGLLSKVHYPDICGLSSFAGDLIHTARWPEDLDLKGKKVGIIGNGSTGTQVMTAIAPIVGSLTSFQRHPQYSVPSGQRPVTKEYRDKVNANYQQIWDDVWSSVVGFGVPESKRNTMDASPEERQKAFQEVWEQGNGFRFMFSAFGDITTNKDANEEACNFIRGKIDEMVKDPRKAAILKPKDLYARRPLCDTGYYEIFNRENVDVIDLKESPIDKIIPEGIQTADGTTHHLDALIFATGFDAIEGNYMRVKITGRNGKTIQEHWKNGPKAFGSIACAGFPNMFIVAGPQGPFANFPPVIESEINFIMSCIEYAEENIAVAQMEKPNGVVNGTANGGLKTTSGAYTSEGKPRIMEVSDKAETTWIDLCNRLVEGSLFTSTASWIFGQNIPGRKPNTNFYFGGLNSYLDWVKFQTSNGFPGFLRYNS</sequence>
<dbReference type="SUPFAM" id="SSF51905">
    <property type="entry name" value="FAD/NAD(P)-binding domain"/>
    <property type="match status" value="1"/>
</dbReference>
<name>A0A9W4NZG4_9EURO</name>
<evidence type="ECO:0000256" key="3">
    <source>
        <dbReference type="ARBA" id="ARBA00022857"/>
    </source>
</evidence>
<dbReference type="Gene3D" id="3.50.50.60">
    <property type="entry name" value="FAD/NAD(P)-binding domain"/>
    <property type="match status" value="3"/>
</dbReference>
<protein>
    <recommendedName>
        <fullName evidence="7">Cyclohexanone monooxygenase</fullName>
    </recommendedName>
</protein>
<dbReference type="InterPro" id="IPR036188">
    <property type="entry name" value="FAD/NAD-bd_sf"/>
</dbReference>
<organism evidence="5 6">
    <name type="scientific">Penicillium egyptiacum</name>
    <dbReference type="NCBI Taxonomy" id="1303716"/>
    <lineage>
        <taxon>Eukaryota</taxon>
        <taxon>Fungi</taxon>
        <taxon>Dikarya</taxon>
        <taxon>Ascomycota</taxon>
        <taxon>Pezizomycotina</taxon>
        <taxon>Eurotiomycetes</taxon>
        <taxon>Eurotiomycetidae</taxon>
        <taxon>Eurotiales</taxon>
        <taxon>Aspergillaceae</taxon>
        <taxon>Penicillium</taxon>
    </lineage>
</organism>
<keyword evidence="2" id="KW-0274">FAD</keyword>
<keyword evidence="6" id="KW-1185">Reference proteome</keyword>
<dbReference type="PANTHER" id="PTHR43098:SF5">
    <property type="entry name" value="DUAL-FUNCTIONAL MONOOXYGENASE_METHYLTRANSFERASE PSOF"/>
    <property type="match status" value="1"/>
</dbReference>
<keyword evidence="4" id="KW-0560">Oxidoreductase</keyword>
<comment type="caution">
    <text evidence="5">The sequence shown here is derived from an EMBL/GenBank/DDBJ whole genome shotgun (WGS) entry which is preliminary data.</text>
</comment>
<dbReference type="Proteomes" id="UP001154252">
    <property type="component" value="Unassembled WGS sequence"/>
</dbReference>
<evidence type="ECO:0000256" key="1">
    <source>
        <dbReference type="ARBA" id="ARBA00022630"/>
    </source>
</evidence>
<dbReference type="InterPro" id="IPR020946">
    <property type="entry name" value="Flavin_mOase-like"/>
</dbReference>